<reference evidence="2 3" key="1">
    <citation type="journal article" date="2023" name="Microbiol. Resour. Announc.">
        <title>Whole-genome sequence of Pseudomonas yamanorum OLsAu1 isolated from the edible ectomycorrhizal mushroom Lactarius sp. section Deliciosi.</title>
        <authorList>
            <person name="Ramirez-Mendoza R."/>
            <person name="Angeles-Argaiz R.E."/>
            <person name="Hernandez-Oaxaca D."/>
            <person name="Aguirre-Beltran L."/>
            <person name="Almaraz-Suarez J."/>
            <person name="Perez-Moreno J."/>
        </authorList>
    </citation>
    <scope>NUCLEOTIDE SEQUENCE [LARGE SCALE GENOMIC DNA]</scope>
    <source>
        <strain evidence="2 3">OLsAu1</strain>
    </source>
</reference>
<name>A0ABU1CKG9_9PSED</name>
<dbReference type="InterPro" id="IPR000415">
    <property type="entry name" value="Nitroreductase-like"/>
</dbReference>
<dbReference type="PANTHER" id="PTHR43745:SF2">
    <property type="entry name" value="NITROREDUCTASE MJ1384-RELATED"/>
    <property type="match status" value="1"/>
</dbReference>
<dbReference type="PANTHER" id="PTHR43745">
    <property type="entry name" value="NITROREDUCTASE MJ1384-RELATED"/>
    <property type="match status" value="1"/>
</dbReference>
<dbReference type="NCBIfam" id="TIGR03605">
    <property type="entry name" value="antibiot_sagB"/>
    <property type="match status" value="1"/>
</dbReference>
<dbReference type="CDD" id="cd02142">
    <property type="entry name" value="McbC_SagB-like_oxidoreductase"/>
    <property type="match status" value="1"/>
</dbReference>
<evidence type="ECO:0000313" key="2">
    <source>
        <dbReference type="EMBL" id="MDR0187762.1"/>
    </source>
</evidence>
<comment type="caution">
    <text evidence="2">The sequence shown here is derived from an EMBL/GenBank/DDBJ whole genome shotgun (WGS) entry which is preliminary data.</text>
</comment>
<evidence type="ECO:0000313" key="3">
    <source>
        <dbReference type="Proteomes" id="UP001224477"/>
    </source>
</evidence>
<gene>
    <name evidence="2" type="ORF">RCO22_02340</name>
</gene>
<dbReference type="InterPro" id="IPR029479">
    <property type="entry name" value="Nitroreductase"/>
</dbReference>
<feature type="domain" description="Nitroreductase" evidence="1">
    <location>
        <begin position="173"/>
        <end position="360"/>
    </location>
</feature>
<evidence type="ECO:0000259" key="1">
    <source>
        <dbReference type="Pfam" id="PF00881"/>
    </source>
</evidence>
<dbReference type="InterPro" id="IPR052544">
    <property type="entry name" value="Bacteriocin_Proc_Enz"/>
</dbReference>
<dbReference type="Gene3D" id="3.40.109.10">
    <property type="entry name" value="NADH Oxidase"/>
    <property type="match status" value="1"/>
</dbReference>
<accession>A0ABU1CKG9</accession>
<dbReference type="EMBL" id="JAVGXC010000001">
    <property type="protein sequence ID" value="MDR0187762.1"/>
    <property type="molecule type" value="Genomic_DNA"/>
</dbReference>
<sequence>MTSWVVRQPSPKNGKKTMQINPNLFFLTKSQHLIIWNYKTHEQFELDRAHSQRLLELIYDLSLYNPEFEIDSTFTHHAIIQQGAPTLDNQWGWDDLSRIFHIGTKDLSDADQPTDGVSWAAHYLAHCQGVMRKSPPDSNRFAHLQSEDFISLPQPSPNESLRTYPLLQHTLIKRKTCRTYLNKSISLEDLSTLLYLSLGHLKERLQDTSHLTPPSFRARRSSPSGGGLSSSEGYVYAHNIRGVNPGFYYYHPELHALRLIRRIQEPLGNYLNGQHFIDNLPFGIFITSRFDKLWWKYPHSRAYRVALIEAGHISQTAQLISTAMGLNTWISSALNDTKIEKALGIQDLKEQLVLFVGAGYSDGQVFSDEFEKLLRTD</sequence>
<dbReference type="SUPFAM" id="SSF55469">
    <property type="entry name" value="FMN-dependent nitroreductase-like"/>
    <property type="match status" value="1"/>
</dbReference>
<dbReference type="InterPro" id="IPR020051">
    <property type="entry name" value="SagB-type_dehydrogenase"/>
</dbReference>
<dbReference type="Proteomes" id="UP001224477">
    <property type="component" value="Unassembled WGS sequence"/>
</dbReference>
<proteinExistence type="predicted"/>
<organism evidence="2 3">
    <name type="scientific">Pseudomonas yamanorum</name>
    <dbReference type="NCBI Taxonomy" id="515393"/>
    <lineage>
        <taxon>Bacteria</taxon>
        <taxon>Pseudomonadati</taxon>
        <taxon>Pseudomonadota</taxon>
        <taxon>Gammaproteobacteria</taxon>
        <taxon>Pseudomonadales</taxon>
        <taxon>Pseudomonadaceae</taxon>
        <taxon>Pseudomonas</taxon>
    </lineage>
</organism>
<keyword evidence="3" id="KW-1185">Reference proteome</keyword>
<dbReference type="Pfam" id="PF00881">
    <property type="entry name" value="Nitroreductase"/>
    <property type="match status" value="1"/>
</dbReference>
<protein>
    <submittedName>
        <fullName evidence="2">SagB/ThcOx family dehydrogenase</fullName>
    </submittedName>
</protein>